<gene>
    <name evidence="2" type="ORF">Pme01_57410</name>
</gene>
<organism evidence="2 3">
    <name type="scientific">Planosporangium mesophilum</name>
    <dbReference type="NCBI Taxonomy" id="689768"/>
    <lineage>
        <taxon>Bacteria</taxon>
        <taxon>Bacillati</taxon>
        <taxon>Actinomycetota</taxon>
        <taxon>Actinomycetes</taxon>
        <taxon>Micromonosporales</taxon>
        <taxon>Micromonosporaceae</taxon>
        <taxon>Planosporangium</taxon>
    </lineage>
</organism>
<feature type="region of interest" description="Disordered" evidence="1">
    <location>
        <begin position="101"/>
        <end position="163"/>
    </location>
</feature>
<accession>A0A8J3TK85</accession>
<dbReference type="AlphaFoldDB" id="A0A8J3TK85"/>
<evidence type="ECO:0000313" key="3">
    <source>
        <dbReference type="Proteomes" id="UP000599074"/>
    </source>
</evidence>
<comment type="caution">
    <text evidence="2">The sequence shown here is derived from an EMBL/GenBank/DDBJ whole genome shotgun (WGS) entry which is preliminary data.</text>
</comment>
<dbReference type="EMBL" id="BOON01000067">
    <property type="protein sequence ID" value="GII26144.1"/>
    <property type="molecule type" value="Genomic_DNA"/>
</dbReference>
<proteinExistence type="predicted"/>
<keyword evidence="3" id="KW-1185">Reference proteome</keyword>
<dbReference type="RefSeq" id="WP_168117991.1">
    <property type="nucleotide sequence ID" value="NZ_BOON01000067.1"/>
</dbReference>
<feature type="compositionally biased region" description="Low complexity" evidence="1">
    <location>
        <begin position="106"/>
        <end position="157"/>
    </location>
</feature>
<reference evidence="2" key="1">
    <citation type="submission" date="2021-01" db="EMBL/GenBank/DDBJ databases">
        <title>Whole genome shotgun sequence of Planosporangium mesophilum NBRC 109066.</title>
        <authorList>
            <person name="Komaki H."/>
            <person name="Tamura T."/>
        </authorList>
    </citation>
    <scope>NUCLEOTIDE SEQUENCE</scope>
    <source>
        <strain evidence="2">NBRC 109066</strain>
    </source>
</reference>
<name>A0A8J3TK85_9ACTN</name>
<protein>
    <submittedName>
        <fullName evidence="2">Uncharacterized protein</fullName>
    </submittedName>
</protein>
<sequence length="481" mass="48143">MPTRLLLEGGDIQELLAQVRAEHGPAARIVAADRVRPTGLTGLFSRERYELTIEVADSAETGTAAPAVKAAPAAAAGAAGSPADALIALVEAQERQLLPHLGADESGTPDAATAGSAGTTTTAGSAGTTATAGPAGTTATAGPTGTTTTAGPTGTTTEPSANPNAFAEVLSGFGAPGWRVPVVTGGTTVMPAPTTPTAAERPPVVVAPPAATPTPPKAAPAPPAAGHAAAQAAVAPTASVAGQEADTPDAPLIPRYQPVRLPADAPLKTVLSHLGLPEQLGERVTGADSYRAIVKVLKLLPEAPKPPSRAGEVLVIAGELRDALAVARTVSESLRLAPARVVLAAASCAGTGIHPSRRLTGPEHAVKRIAKLRRVADAPIVVVVDMPAGGIGTEWARSIVESCDAAAVWGVVNATGKTADSARRLADIGHVDAIAAYACAATSDPATVLQLGVPVALLDGRVATPHVWADLLCRRLEEVVE</sequence>
<evidence type="ECO:0000256" key="1">
    <source>
        <dbReference type="SAM" id="MobiDB-lite"/>
    </source>
</evidence>
<dbReference type="Proteomes" id="UP000599074">
    <property type="component" value="Unassembled WGS sequence"/>
</dbReference>
<evidence type="ECO:0000313" key="2">
    <source>
        <dbReference type="EMBL" id="GII26144.1"/>
    </source>
</evidence>